<dbReference type="InterPro" id="IPR015943">
    <property type="entry name" value="WD40/YVTN_repeat-like_dom_sf"/>
</dbReference>
<accession>A0ABQ7G9C2</accession>
<dbReference type="SUPFAM" id="SSF51004">
    <property type="entry name" value="C-terminal (heme d1) domain of cytochrome cd1-nitrite reductase"/>
    <property type="match status" value="1"/>
</dbReference>
<protein>
    <recommendedName>
        <fullName evidence="1">Nucleolar protein 10-like N-terminal domain-containing protein</fullName>
    </recommendedName>
</protein>
<dbReference type="Proteomes" id="UP000815325">
    <property type="component" value="Unassembled WGS sequence"/>
</dbReference>
<dbReference type="Pfam" id="PF23098">
    <property type="entry name" value="Beta-prop_NOL10_N"/>
    <property type="match status" value="1"/>
</dbReference>
<keyword evidence="3" id="KW-1185">Reference proteome</keyword>
<dbReference type="Gene3D" id="2.130.10.10">
    <property type="entry name" value="YVTN repeat-like/Quinoprotein amine dehydrogenase"/>
    <property type="match status" value="1"/>
</dbReference>
<proteinExistence type="predicted"/>
<reference evidence="2" key="1">
    <citation type="submission" date="2017-08" db="EMBL/GenBank/DDBJ databases">
        <authorList>
            <person name="Polle J.E."/>
            <person name="Barry K."/>
            <person name="Cushman J."/>
            <person name="Schmutz J."/>
            <person name="Tran D."/>
            <person name="Hathwaick L.T."/>
            <person name="Yim W.C."/>
            <person name="Jenkins J."/>
            <person name="Mckie-Krisberg Z.M."/>
            <person name="Prochnik S."/>
            <person name="Lindquist E."/>
            <person name="Dockter R.B."/>
            <person name="Adam C."/>
            <person name="Molina H."/>
            <person name="Bunkerborg J."/>
            <person name="Jin E."/>
            <person name="Buchheim M."/>
            <person name="Magnuson J."/>
        </authorList>
    </citation>
    <scope>NUCLEOTIDE SEQUENCE</scope>
    <source>
        <strain evidence="2">CCAP 19/18</strain>
    </source>
</reference>
<dbReference type="InterPro" id="IPR040382">
    <property type="entry name" value="NOL10/Enp2"/>
</dbReference>
<dbReference type="InterPro" id="IPR011048">
    <property type="entry name" value="Haem_d1_sf"/>
</dbReference>
<comment type="caution">
    <text evidence="2">The sequence shown here is derived from an EMBL/GenBank/DDBJ whole genome shotgun (WGS) entry which is preliminary data.</text>
</comment>
<gene>
    <name evidence="2" type="ORF">DUNSADRAFT_13469</name>
</gene>
<feature type="domain" description="Nucleolar protein 10-like N-terminal" evidence="1">
    <location>
        <begin position="12"/>
        <end position="87"/>
    </location>
</feature>
<evidence type="ECO:0000313" key="2">
    <source>
        <dbReference type="EMBL" id="KAF5831192.1"/>
    </source>
</evidence>
<name>A0ABQ7G9C2_DUNSA</name>
<dbReference type="EMBL" id="MU069968">
    <property type="protein sequence ID" value="KAF5831192.1"/>
    <property type="molecule type" value="Genomic_DNA"/>
</dbReference>
<dbReference type="PANTHER" id="PTHR14927:SF0">
    <property type="entry name" value="NUCLEOLAR PROTEIN 10"/>
    <property type="match status" value="1"/>
</dbReference>
<organism evidence="2 3">
    <name type="scientific">Dunaliella salina</name>
    <name type="common">Green alga</name>
    <name type="synonym">Protococcus salinus</name>
    <dbReference type="NCBI Taxonomy" id="3046"/>
    <lineage>
        <taxon>Eukaryota</taxon>
        <taxon>Viridiplantae</taxon>
        <taxon>Chlorophyta</taxon>
        <taxon>core chlorophytes</taxon>
        <taxon>Chlorophyceae</taxon>
        <taxon>CS clade</taxon>
        <taxon>Chlamydomonadales</taxon>
        <taxon>Dunaliellaceae</taxon>
        <taxon>Dunaliella</taxon>
    </lineage>
</organism>
<dbReference type="InterPro" id="IPR056551">
    <property type="entry name" value="Beta-prop_NOL10_N"/>
</dbReference>
<sequence>MSMKVSAPDGVKWLSESKKREQKKNEEFRRRLELLQDFRFNAACQRIKISPDQQYIFASGYHPPQVKVYDLANFSMKFERHLDSEIVDFQVSNQSKHALEFELLDWVFW</sequence>
<evidence type="ECO:0000313" key="3">
    <source>
        <dbReference type="Proteomes" id="UP000815325"/>
    </source>
</evidence>
<evidence type="ECO:0000259" key="1">
    <source>
        <dbReference type="Pfam" id="PF23098"/>
    </source>
</evidence>
<dbReference type="PANTHER" id="PTHR14927">
    <property type="entry name" value="NUCLEOLAR PROTEIN 10"/>
    <property type="match status" value="1"/>
</dbReference>